<protein>
    <submittedName>
        <fullName evidence="2">Uncharacterized protein</fullName>
    </submittedName>
</protein>
<evidence type="ECO:0000313" key="2">
    <source>
        <dbReference type="EMBL" id="OGM53640.1"/>
    </source>
</evidence>
<organism evidence="2 3">
    <name type="scientific">Candidatus Woesebacteria bacterium RIFCSPHIGHO2_12_FULL_41_24</name>
    <dbReference type="NCBI Taxonomy" id="1802510"/>
    <lineage>
        <taxon>Bacteria</taxon>
        <taxon>Candidatus Woeseibacteriota</taxon>
    </lineage>
</organism>
<dbReference type="AlphaFoldDB" id="A0A1F8APS1"/>
<evidence type="ECO:0000256" key="1">
    <source>
        <dbReference type="SAM" id="MobiDB-lite"/>
    </source>
</evidence>
<reference evidence="2 3" key="1">
    <citation type="journal article" date="2016" name="Nat. Commun.">
        <title>Thousands of microbial genomes shed light on interconnected biogeochemical processes in an aquifer system.</title>
        <authorList>
            <person name="Anantharaman K."/>
            <person name="Brown C.T."/>
            <person name="Hug L.A."/>
            <person name="Sharon I."/>
            <person name="Castelle C.J."/>
            <person name="Probst A.J."/>
            <person name="Thomas B.C."/>
            <person name="Singh A."/>
            <person name="Wilkins M.J."/>
            <person name="Karaoz U."/>
            <person name="Brodie E.L."/>
            <person name="Williams K.H."/>
            <person name="Hubbard S.S."/>
            <person name="Banfield J.F."/>
        </authorList>
    </citation>
    <scope>NUCLEOTIDE SEQUENCE [LARGE SCALE GENOMIC DNA]</scope>
</reference>
<feature type="compositionally biased region" description="Polar residues" evidence="1">
    <location>
        <begin position="15"/>
        <end position="24"/>
    </location>
</feature>
<comment type="caution">
    <text evidence="2">The sequence shown here is derived from an EMBL/GenBank/DDBJ whole genome shotgun (WGS) entry which is preliminary data.</text>
</comment>
<dbReference type="EMBL" id="MGGW01000021">
    <property type="protein sequence ID" value="OGM53640.1"/>
    <property type="molecule type" value="Genomic_DNA"/>
</dbReference>
<sequence length="65" mass="7298">MKKRFKRKLNVVPTKPNSGYASIPQNPTERVIQLVTLMASVKTDTEEAKLNATTISDNNGRRINL</sequence>
<evidence type="ECO:0000313" key="3">
    <source>
        <dbReference type="Proteomes" id="UP000178603"/>
    </source>
</evidence>
<proteinExistence type="predicted"/>
<feature type="region of interest" description="Disordered" evidence="1">
    <location>
        <begin position="1"/>
        <end position="24"/>
    </location>
</feature>
<dbReference type="Proteomes" id="UP000178603">
    <property type="component" value="Unassembled WGS sequence"/>
</dbReference>
<name>A0A1F8APS1_9BACT</name>
<gene>
    <name evidence="2" type="ORF">A3E44_02045</name>
</gene>
<accession>A0A1F8APS1</accession>